<dbReference type="AlphaFoldDB" id="A0A839HTM3"/>
<name>A0A839HTM3_9BURK</name>
<dbReference type="RefSeq" id="WP_182665136.1">
    <property type="nucleotide sequence ID" value="NZ_JACIVI010000005.1"/>
</dbReference>
<keyword evidence="2" id="KW-0732">Signal</keyword>
<evidence type="ECO:0000256" key="1">
    <source>
        <dbReference type="SAM" id="Phobius"/>
    </source>
</evidence>
<keyword evidence="4" id="KW-1185">Reference proteome</keyword>
<evidence type="ECO:0000313" key="3">
    <source>
        <dbReference type="EMBL" id="MBB1162819.1"/>
    </source>
</evidence>
<keyword evidence="1" id="KW-1133">Transmembrane helix</keyword>
<accession>A0A839HTM3</accession>
<sequence length="87" mass="8773">MPRLAAPLLSLMLLGLPFAAGAAEVGAPAAARAPRSEAAIARPALNAPAESVEAAEAPLELNAGTLLVLSLAVMGLHLVRRSATARR</sequence>
<dbReference type="EMBL" id="JACIVI010000005">
    <property type="protein sequence ID" value="MBB1162819.1"/>
    <property type="molecule type" value="Genomic_DNA"/>
</dbReference>
<feature type="transmembrane region" description="Helical" evidence="1">
    <location>
        <begin position="61"/>
        <end position="79"/>
    </location>
</feature>
<keyword evidence="1" id="KW-0472">Membrane</keyword>
<feature type="signal peptide" evidence="2">
    <location>
        <begin position="1"/>
        <end position="22"/>
    </location>
</feature>
<dbReference type="Proteomes" id="UP000586093">
    <property type="component" value="Unassembled WGS sequence"/>
</dbReference>
<comment type="caution">
    <text evidence="3">The sequence shown here is derived from an EMBL/GenBank/DDBJ whole genome shotgun (WGS) entry which is preliminary data.</text>
</comment>
<gene>
    <name evidence="3" type="ORF">H4F90_12610</name>
</gene>
<evidence type="ECO:0000256" key="2">
    <source>
        <dbReference type="SAM" id="SignalP"/>
    </source>
</evidence>
<feature type="chain" id="PRO_5032996597" evidence="2">
    <location>
        <begin position="23"/>
        <end position="87"/>
    </location>
</feature>
<protein>
    <submittedName>
        <fullName evidence="3">Uncharacterized protein</fullName>
    </submittedName>
</protein>
<organism evidence="3 4">
    <name type="scientific">Aquariibacter albus</name>
    <dbReference type="NCBI Taxonomy" id="2759899"/>
    <lineage>
        <taxon>Bacteria</taxon>
        <taxon>Pseudomonadati</taxon>
        <taxon>Pseudomonadota</taxon>
        <taxon>Betaproteobacteria</taxon>
        <taxon>Burkholderiales</taxon>
        <taxon>Sphaerotilaceae</taxon>
        <taxon>Aquariibacter</taxon>
    </lineage>
</organism>
<keyword evidence="1" id="KW-0812">Transmembrane</keyword>
<evidence type="ECO:0000313" key="4">
    <source>
        <dbReference type="Proteomes" id="UP000586093"/>
    </source>
</evidence>
<reference evidence="3 4" key="1">
    <citation type="submission" date="2020-08" db="EMBL/GenBank/DDBJ databases">
        <title>Aquariorum lacteus gen. nov., sp. nov., a new member of the family Comamonadaceae, isolated from freshwater aquarium.</title>
        <authorList>
            <person name="Chun S.-J."/>
        </authorList>
    </citation>
    <scope>NUCLEOTIDE SEQUENCE [LARGE SCALE GENOMIC DNA]</scope>
    <source>
        <strain evidence="3 4">SJAQ100</strain>
    </source>
</reference>
<proteinExistence type="predicted"/>